<proteinExistence type="inferred from homology"/>
<feature type="transmembrane region" description="Helical" evidence="6">
    <location>
        <begin position="205"/>
        <end position="227"/>
    </location>
</feature>
<dbReference type="InterPro" id="IPR002781">
    <property type="entry name" value="TM_pro_TauE-like"/>
</dbReference>
<evidence type="ECO:0000256" key="1">
    <source>
        <dbReference type="ARBA" id="ARBA00004141"/>
    </source>
</evidence>
<protein>
    <recommendedName>
        <fullName evidence="6">Probable membrane transporter protein</fullName>
    </recommendedName>
</protein>
<keyword evidence="5 6" id="KW-0472">Membrane</keyword>
<evidence type="ECO:0000256" key="2">
    <source>
        <dbReference type="ARBA" id="ARBA00009142"/>
    </source>
</evidence>
<dbReference type="Pfam" id="PF01925">
    <property type="entry name" value="TauE"/>
    <property type="match status" value="1"/>
</dbReference>
<dbReference type="RefSeq" id="WP_114540133.1">
    <property type="nucleotide sequence ID" value="NZ_DBGDPA010000045.1"/>
</dbReference>
<comment type="subcellular location">
    <subcellularLocation>
        <location evidence="6">Cell membrane</location>
        <topology evidence="6">Multi-pass membrane protein</topology>
    </subcellularLocation>
    <subcellularLocation>
        <location evidence="1">Membrane</location>
        <topology evidence="1">Multi-pass membrane protein</topology>
    </subcellularLocation>
</comment>
<comment type="caution">
    <text evidence="7">The sequence shown here is derived from an EMBL/GenBank/DDBJ whole genome shotgun (WGS) entry which is preliminary data.</text>
</comment>
<dbReference type="PANTHER" id="PTHR43701">
    <property type="entry name" value="MEMBRANE TRANSPORTER PROTEIN MJ0441-RELATED"/>
    <property type="match status" value="1"/>
</dbReference>
<keyword evidence="4 6" id="KW-1133">Transmembrane helix</keyword>
<keyword evidence="6" id="KW-1003">Cell membrane</keyword>
<feature type="transmembrane region" description="Helical" evidence="6">
    <location>
        <begin position="99"/>
        <end position="117"/>
    </location>
</feature>
<dbReference type="GO" id="GO:0005886">
    <property type="term" value="C:plasma membrane"/>
    <property type="evidence" value="ECO:0007669"/>
    <property type="project" value="UniProtKB-SubCell"/>
</dbReference>
<dbReference type="PANTHER" id="PTHR43701:SF2">
    <property type="entry name" value="MEMBRANE TRANSPORTER PROTEIN YJNA-RELATED"/>
    <property type="match status" value="1"/>
</dbReference>
<feature type="transmembrane region" description="Helical" evidence="6">
    <location>
        <begin position="264"/>
        <end position="285"/>
    </location>
</feature>
<evidence type="ECO:0000256" key="5">
    <source>
        <dbReference type="ARBA" id="ARBA00023136"/>
    </source>
</evidence>
<comment type="similarity">
    <text evidence="2 6">Belongs to the 4-toluene sulfonate uptake permease (TSUP) (TC 2.A.102) family.</text>
</comment>
<organism evidence="7 8">
    <name type="scientific">Adlercreutzia equolifaciens subsp. celatus</name>
    <dbReference type="NCBI Taxonomy" id="394340"/>
    <lineage>
        <taxon>Bacteria</taxon>
        <taxon>Bacillati</taxon>
        <taxon>Actinomycetota</taxon>
        <taxon>Coriobacteriia</taxon>
        <taxon>Eggerthellales</taxon>
        <taxon>Eggerthellaceae</taxon>
        <taxon>Adlercreutzia</taxon>
    </lineage>
</organism>
<sequence>MVPLFLVSLVVGLAVGVLAGLLGIGGGMLLVPAFKLGYAMDSLMCTATSLFTIIPTSVSGAISHIRNKTCLPKLGVAAGLGGACLSPLGVWLATLSPDWAVMGAAALIIAYSSVTMFRKALKAPKVPRGAGAGAADAAAKEAAAEDRAAAIERAHAEAPTIGWREAAIGAAIGLFAGLASGYVGVGGGFIMVPLMMSILHVPMKLTSGTSLIAVMILAVPGTVTQALLGNINWIAGIAVACGSIPGATLGAKLIPKVPERQLRFLFAGFLVVAAVLLVVNQLGVWG</sequence>
<evidence type="ECO:0000256" key="4">
    <source>
        <dbReference type="ARBA" id="ARBA00022989"/>
    </source>
</evidence>
<accession>A0A369P347</accession>
<evidence type="ECO:0000256" key="3">
    <source>
        <dbReference type="ARBA" id="ARBA00022692"/>
    </source>
</evidence>
<feature type="transmembrane region" description="Helical" evidence="6">
    <location>
        <begin position="74"/>
        <end position="93"/>
    </location>
</feature>
<evidence type="ECO:0000313" key="7">
    <source>
        <dbReference type="EMBL" id="RDC46040.1"/>
    </source>
</evidence>
<dbReference type="InterPro" id="IPR051598">
    <property type="entry name" value="TSUP/Inactive_protease-like"/>
</dbReference>
<evidence type="ECO:0000313" key="8">
    <source>
        <dbReference type="Proteomes" id="UP000253805"/>
    </source>
</evidence>
<gene>
    <name evidence="7" type="ORF">C1850_03295</name>
</gene>
<feature type="transmembrane region" description="Helical" evidence="6">
    <location>
        <begin position="43"/>
        <end position="62"/>
    </location>
</feature>
<name>A0A369P347_9ACTN</name>
<evidence type="ECO:0000256" key="6">
    <source>
        <dbReference type="RuleBase" id="RU363041"/>
    </source>
</evidence>
<keyword evidence="3 6" id="KW-0812">Transmembrane</keyword>
<dbReference type="AlphaFoldDB" id="A0A369P347"/>
<dbReference type="Proteomes" id="UP000253805">
    <property type="component" value="Unassembled WGS sequence"/>
</dbReference>
<dbReference type="EMBL" id="PPUT01000005">
    <property type="protein sequence ID" value="RDC46040.1"/>
    <property type="molecule type" value="Genomic_DNA"/>
</dbReference>
<reference evidence="7 8" key="1">
    <citation type="journal article" date="2018" name="Elife">
        <title>Discovery and characterization of a prevalent human gut bacterial enzyme sufficient for the inactivation of a family of plant toxins.</title>
        <authorList>
            <person name="Koppel N."/>
            <person name="Bisanz J.E."/>
            <person name="Pandelia M.E."/>
            <person name="Turnbaugh P.J."/>
            <person name="Balskus E.P."/>
        </authorList>
    </citation>
    <scope>NUCLEOTIDE SEQUENCE [LARGE SCALE GENOMIC DNA]</scope>
    <source>
        <strain evidence="7 8">OB21 GAM 11</strain>
    </source>
</reference>